<evidence type="ECO:0000313" key="2">
    <source>
        <dbReference type="Proteomes" id="UP001261666"/>
    </source>
</evidence>
<gene>
    <name evidence="1" type="ORF">QE364_001620</name>
</gene>
<name>A0ACC6IGN3_9ACTN</name>
<evidence type="ECO:0000313" key="1">
    <source>
        <dbReference type="EMBL" id="MDR6209913.1"/>
    </source>
</evidence>
<keyword evidence="1" id="KW-0649">Protein kinase inhibitor</keyword>
<dbReference type="Proteomes" id="UP001261666">
    <property type="component" value="Unassembled WGS sequence"/>
</dbReference>
<keyword evidence="2" id="KW-1185">Reference proteome</keyword>
<protein>
    <submittedName>
        <fullName evidence="1">KipI family sensor histidine kinase inhibitor</fullName>
    </submittedName>
</protein>
<comment type="caution">
    <text evidence="1">The sequence shown here is derived from an EMBL/GenBank/DDBJ whole genome shotgun (WGS) entry which is preliminary data.</text>
</comment>
<reference evidence="1" key="1">
    <citation type="submission" date="2023-08" db="EMBL/GenBank/DDBJ databases">
        <title>Functional and genomic diversity of the sorghum phyllosphere microbiome.</title>
        <authorList>
            <person name="Shade A."/>
        </authorList>
    </citation>
    <scope>NUCLEOTIDE SEQUENCE</scope>
    <source>
        <strain evidence="1">SORGH_AS_0885</strain>
    </source>
</reference>
<proteinExistence type="predicted"/>
<dbReference type="EMBL" id="JAVIZJ010000004">
    <property type="protein sequence ID" value="MDR6209913.1"/>
    <property type="molecule type" value="Genomic_DNA"/>
</dbReference>
<sequence>MRVLPYGDRAVLVELADPDGTDQAVASARVVAWVDAAAAAWPDVPVELVPAATTVLVALPPGAPQDLTWLRAAVAGVRPGPPGPPARGDSAPRTVEVPVTYDGADLAAVAQLTGLDEAGVVAAHTGTPWRVAFGGFAPGFAYLVGGDPRLGAVPRRTEPRTRVPAGSVALAGGFSGVYPRASPGGWQLLGRTELAMWDLDRDPAALLAAGVTVRFVDVGGAG</sequence>
<accession>A0ACC6IGN3</accession>
<organism evidence="1 2">
    <name type="scientific">Nocardioides zeae</name>
    <dbReference type="NCBI Taxonomy" id="1457234"/>
    <lineage>
        <taxon>Bacteria</taxon>
        <taxon>Bacillati</taxon>
        <taxon>Actinomycetota</taxon>
        <taxon>Actinomycetes</taxon>
        <taxon>Propionibacteriales</taxon>
        <taxon>Nocardioidaceae</taxon>
        <taxon>Nocardioides</taxon>
    </lineage>
</organism>